<keyword evidence="7" id="KW-1185">Reference proteome</keyword>
<dbReference type="AlphaFoldDB" id="A0A151T463"/>
<dbReference type="GO" id="GO:0004252">
    <property type="term" value="F:serine-type endopeptidase activity"/>
    <property type="evidence" value="ECO:0007669"/>
    <property type="project" value="InterPro"/>
</dbReference>
<evidence type="ECO:0000256" key="4">
    <source>
        <dbReference type="SAM" id="Phobius"/>
    </source>
</evidence>
<reference evidence="6 7" key="1">
    <citation type="journal article" date="2012" name="Nat. Biotechnol.">
        <title>Draft genome sequence of pigeonpea (Cajanus cajan), an orphan legume crop of resource-poor farmers.</title>
        <authorList>
            <person name="Varshney R.K."/>
            <person name="Chen W."/>
            <person name="Li Y."/>
            <person name="Bharti A.K."/>
            <person name="Saxena R.K."/>
            <person name="Schlueter J.A."/>
            <person name="Donoghue M.T."/>
            <person name="Azam S."/>
            <person name="Fan G."/>
            <person name="Whaley A.M."/>
            <person name="Farmer A.D."/>
            <person name="Sheridan J."/>
            <person name="Iwata A."/>
            <person name="Tuteja R."/>
            <person name="Penmetsa R.V."/>
            <person name="Wu W."/>
            <person name="Upadhyaya H.D."/>
            <person name="Yang S.P."/>
            <person name="Shah T."/>
            <person name="Saxena K.B."/>
            <person name="Michael T."/>
            <person name="McCombie W.R."/>
            <person name="Yang B."/>
            <person name="Zhang G."/>
            <person name="Yang H."/>
            <person name="Wang J."/>
            <person name="Spillane C."/>
            <person name="Cook D.R."/>
            <person name="May G.D."/>
            <person name="Xu X."/>
            <person name="Jackson S.A."/>
        </authorList>
    </citation>
    <scope>NUCLEOTIDE SEQUENCE [LARGE SCALE GENOMIC DNA]</scope>
    <source>
        <strain evidence="7">cv. Asha</strain>
    </source>
</reference>
<dbReference type="InterPro" id="IPR036852">
    <property type="entry name" value="Peptidase_S8/S53_dom_sf"/>
</dbReference>
<evidence type="ECO:0000313" key="7">
    <source>
        <dbReference type="Proteomes" id="UP000075243"/>
    </source>
</evidence>
<comment type="subcellular location">
    <subcellularLocation>
        <location evidence="1">Secreted</location>
    </subcellularLocation>
</comment>
<protein>
    <submittedName>
        <fullName evidence="6">Subtilisin-like protease</fullName>
    </submittedName>
</protein>
<dbReference type="SUPFAM" id="SSF52743">
    <property type="entry name" value="Subtilisin-like"/>
    <property type="match status" value="1"/>
</dbReference>
<feature type="transmembrane region" description="Helical" evidence="4">
    <location>
        <begin position="184"/>
        <end position="201"/>
    </location>
</feature>
<dbReference type="Pfam" id="PF00082">
    <property type="entry name" value="Peptidase_S8"/>
    <property type="match status" value="1"/>
</dbReference>
<evidence type="ECO:0000256" key="1">
    <source>
        <dbReference type="ARBA" id="ARBA00004613"/>
    </source>
</evidence>
<dbReference type="Proteomes" id="UP000075243">
    <property type="component" value="Chromosome 8"/>
</dbReference>
<evidence type="ECO:0000256" key="2">
    <source>
        <dbReference type="ARBA" id="ARBA00011073"/>
    </source>
</evidence>
<organism evidence="6 7">
    <name type="scientific">Cajanus cajan</name>
    <name type="common">Pigeon pea</name>
    <name type="synonym">Cajanus indicus</name>
    <dbReference type="NCBI Taxonomy" id="3821"/>
    <lineage>
        <taxon>Eukaryota</taxon>
        <taxon>Viridiplantae</taxon>
        <taxon>Streptophyta</taxon>
        <taxon>Embryophyta</taxon>
        <taxon>Tracheophyta</taxon>
        <taxon>Spermatophyta</taxon>
        <taxon>Magnoliopsida</taxon>
        <taxon>eudicotyledons</taxon>
        <taxon>Gunneridae</taxon>
        <taxon>Pentapetalae</taxon>
        <taxon>rosids</taxon>
        <taxon>fabids</taxon>
        <taxon>Fabales</taxon>
        <taxon>Fabaceae</taxon>
        <taxon>Papilionoideae</taxon>
        <taxon>50 kb inversion clade</taxon>
        <taxon>NPAAA clade</taxon>
        <taxon>indigoferoid/millettioid clade</taxon>
        <taxon>Phaseoleae</taxon>
        <taxon>Cajanus</taxon>
    </lineage>
</organism>
<dbReference type="PANTHER" id="PTHR10795">
    <property type="entry name" value="PROPROTEIN CONVERTASE SUBTILISIN/KEXIN"/>
    <property type="match status" value="1"/>
</dbReference>
<keyword evidence="4" id="KW-0472">Membrane</keyword>
<dbReference type="Gene3D" id="3.40.50.200">
    <property type="entry name" value="Peptidase S8/S53 domain"/>
    <property type="match status" value="1"/>
</dbReference>
<sequence>MFSLQISLNRRRHYARRLVVQALYKCVVGKHFPPTSCNRKLIGACYFYTGYEATNDKMNSTLEYCFARDSDSNDTHTASIAAGRYVFRASTMGYAKVMAAETAPNPCLAVYKICWNADCYDFDILVAFDVVMADGVDVISLNVGGVVVPYHLDVIVVGAFGANEVSVFVSASVGNGNPSGLTRTNVVLVIYVSIMLLYYRAEWVFY</sequence>
<dbReference type="EMBL" id="CM003610">
    <property type="protein sequence ID" value="KYP61833.1"/>
    <property type="molecule type" value="Genomic_DNA"/>
</dbReference>
<dbReference type="Gramene" id="C.cajan_15880.t">
    <property type="protein sequence ID" value="C.cajan_15880.t.cds1"/>
    <property type="gene ID" value="C.cajan_15880"/>
</dbReference>
<keyword evidence="4" id="KW-0812">Transmembrane</keyword>
<proteinExistence type="inferred from homology"/>
<keyword evidence="3" id="KW-0732">Signal</keyword>
<evidence type="ECO:0000313" key="6">
    <source>
        <dbReference type="EMBL" id="KYP61833.1"/>
    </source>
</evidence>
<dbReference type="OMA" id="KGACANE"/>
<gene>
    <name evidence="6" type="ORF">KK1_016345</name>
</gene>
<keyword evidence="4" id="KW-1133">Transmembrane helix</keyword>
<comment type="similarity">
    <text evidence="2">Belongs to the peptidase S8 family.</text>
</comment>
<name>A0A151T463_CAJCA</name>
<dbReference type="GO" id="GO:0006508">
    <property type="term" value="P:proteolysis"/>
    <property type="evidence" value="ECO:0007669"/>
    <property type="project" value="InterPro"/>
</dbReference>
<dbReference type="GO" id="GO:0005576">
    <property type="term" value="C:extracellular region"/>
    <property type="evidence" value="ECO:0007669"/>
    <property type="project" value="UniProtKB-SubCell"/>
</dbReference>
<evidence type="ECO:0000259" key="5">
    <source>
        <dbReference type="Pfam" id="PF00082"/>
    </source>
</evidence>
<accession>A0A151T463</accession>
<dbReference type="InterPro" id="IPR045051">
    <property type="entry name" value="SBT"/>
</dbReference>
<evidence type="ECO:0000256" key="3">
    <source>
        <dbReference type="ARBA" id="ARBA00022729"/>
    </source>
</evidence>
<feature type="domain" description="Peptidase S8/S53" evidence="5">
    <location>
        <begin position="50"/>
        <end position="180"/>
    </location>
</feature>
<dbReference type="STRING" id="3821.A0A151T463"/>
<dbReference type="InterPro" id="IPR000209">
    <property type="entry name" value="Peptidase_S8/S53_dom"/>
</dbReference>